<evidence type="ECO:0000313" key="20">
    <source>
        <dbReference type="EMBL" id="AFE62079.1"/>
    </source>
</evidence>
<proteinExistence type="inferred from homology"/>
<evidence type="ECO:0000256" key="14">
    <source>
        <dbReference type="ARBA" id="ARBA00023136"/>
    </source>
</evidence>
<dbReference type="InterPro" id="IPR003945">
    <property type="entry name" value="NU5C-like"/>
</dbReference>
<feature type="transmembrane region" description="Helical" evidence="16">
    <location>
        <begin position="279"/>
        <end position="300"/>
    </location>
</feature>
<feature type="transmembrane region" description="Helical" evidence="16">
    <location>
        <begin position="307"/>
        <end position="325"/>
    </location>
</feature>
<dbReference type="GO" id="GO:0008137">
    <property type="term" value="F:NADH dehydrogenase (ubiquinone) activity"/>
    <property type="evidence" value="ECO:0007669"/>
    <property type="project" value="UniProtKB-EC"/>
</dbReference>
<dbReference type="CTD" id="4540"/>
<feature type="transmembrane region" description="Helical" evidence="16">
    <location>
        <begin position="6"/>
        <end position="27"/>
    </location>
</feature>
<feature type="transmembrane region" description="Helical" evidence="16">
    <location>
        <begin position="47"/>
        <end position="69"/>
    </location>
</feature>
<feature type="transmembrane region" description="Helical" evidence="16">
    <location>
        <begin position="413"/>
        <end position="437"/>
    </location>
</feature>
<keyword evidence="7" id="KW-0999">Mitochondrion inner membrane</keyword>
<comment type="function">
    <text evidence="16">Core subunit of the mitochondrial membrane respiratory chain NADH dehydrogenase (Complex I) which catalyzes electron transfer from NADH through the respiratory chain, using ubiquinone as an electron acceptor. Essential for the catalytic activity and assembly of complex I.</text>
</comment>
<keyword evidence="14 16" id="KW-0472">Membrane</keyword>
<sequence length="612" mass="67790">MSYPSVIMTSNLLLIFTLLAHPLLLTFSPNLRTYNWTPPFIKTAVKLAFMASLLPLFMFLNYGMETVVTTWTWSNMHMFNFSLSLKFDFYSIIFTPIALFVTWSILEFATWYMHSDPYIGRFFKYLLTFLIAMIILVTANSLFQLFIGWEGVGIMSFLLIGWWYGRSDANTAALQAVIYNRIGDIGLILAMVWLALNSNSWELDQIFSNSPHTYKTLAILGFLLAATGKSAQFGLHPWLPSAMEGPTPVSALLHSSTMVVAGIFLMIRISPLMSENSTALTICLCLGALTTLFTATCALTQNDIKKIVAFSTSSQLGLMMVAIGLNQPELAFLHICTHAFFKAMLFLCSGSIIHSLNDEQDIRKMGGMSRLTPVTSSCLTIGSLALTGTPFLAGFFSKDAIIEALNTSYLNAWALVLTLVATAFTAVYSFRLVFYVVMGHPRLSSLPPINENNPTVINPIKRLAWGSIIAGLLITFNITALKTPVMTMHPSLKLSAVIVTLIGLMTAFELSSMTKSQLKIYPSTSTYQFSNMLGYFQATMHRLMPQLALLLGQKVANQTVDQAWFEKIGPKGIAASNIPLSNTISNIQQGTIKTYLILFFLTLIMSALIFSF</sequence>
<evidence type="ECO:0000256" key="10">
    <source>
        <dbReference type="ARBA" id="ARBA00022989"/>
    </source>
</evidence>
<comment type="similarity">
    <text evidence="16">Belongs to the complex I subunit 5 family.</text>
</comment>
<feature type="transmembrane region" description="Helical" evidence="16">
    <location>
        <begin position="374"/>
        <end position="393"/>
    </location>
</feature>
<keyword evidence="12 16" id="KW-0830">Ubiquinone</keyword>
<dbReference type="Pfam" id="PF00361">
    <property type="entry name" value="Proton_antipo_M"/>
    <property type="match status" value="1"/>
</dbReference>
<dbReference type="Pfam" id="PF00662">
    <property type="entry name" value="Proton_antipo_N"/>
    <property type="match status" value="1"/>
</dbReference>
<evidence type="ECO:0000256" key="15">
    <source>
        <dbReference type="ARBA" id="ARBA00049551"/>
    </source>
</evidence>
<feature type="transmembrane region" description="Helical" evidence="16">
    <location>
        <begin position="463"/>
        <end position="480"/>
    </location>
</feature>
<evidence type="ECO:0000256" key="7">
    <source>
        <dbReference type="ARBA" id="ARBA00022792"/>
    </source>
</evidence>
<comment type="catalytic activity">
    <reaction evidence="15 16">
        <text>a ubiquinone + NADH + 5 H(+)(in) = a ubiquinol + NAD(+) + 4 H(+)(out)</text>
        <dbReference type="Rhea" id="RHEA:29091"/>
        <dbReference type="Rhea" id="RHEA-COMP:9565"/>
        <dbReference type="Rhea" id="RHEA-COMP:9566"/>
        <dbReference type="ChEBI" id="CHEBI:15378"/>
        <dbReference type="ChEBI" id="CHEBI:16389"/>
        <dbReference type="ChEBI" id="CHEBI:17976"/>
        <dbReference type="ChEBI" id="CHEBI:57540"/>
        <dbReference type="ChEBI" id="CHEBI:57945"/>
        <dbReference type="EC" id="7.1.1.2"/>
    </reaction>
</comment>
<dbReference type="NCBIfam" id="TIGR01974">
    <property type="entry name" value="NDH_I_L"/>
    <property type="match status" value="1"/>
</dbReference>
<keyword evidence="4 16" id="KW-0813">Transport</keyword>
<evidence type="ECO:0000259" key="19">
    <source>
        <dbReference type="Pfam" id="PF06455"/>
    </source>
</evidence>
<feature type="transmembrane region" description="Helical" evidence="16">
    <location>
        <begin position="492"/>
        <end position="510"/>
    </location>
</feature>
<evidence type="ECO:0000256" key="1">
    <source>
        <dbReference type="ARBA" id="ARBA00004448"/>
    </source>
</evidence>
<feature type="transmembrane region" description="Helical" evidence="16">
    <location>
        <begin position="89"/>
        <end position="110"/>
    </location>
</feature>
<dbReference type="InterPro" id="IPR018393">
    <property type="entry name" value="NADHpl_OxRdtase_5_subgr"/>
</dbReference>
<name>A0A0A6Z5A4_9PLEU</name>
<keyword evidence="5" id="KW-0679">Respiratory chain</keyword>
<evidence type="ECO:0000259" key="18">
    <source>
        <dbReference type="Pfam" id="PF00662"/>
    </source>
</evidence>
<evidence type="ECO:0000256" key="6">
    <source>
        <dbReference type="ARBA" id="ARBA00022692"/>
    </source>
</evidence>
<evidence type="ECO:0000256" key="12">
    <source>
        <dbReference type="ARBA" id="ARBA00023075"/>
    </source>
</evidence>
<keyword evidence="13 16" id="KW-0496">Mitochondrion</keyword>
<keyword evidence="11 16" id="KW-0520">NAD</keyword>
<dbReference type="GO" id="GO:0042773">
    <property type="term" value="P:ATP synthesis coupled electron transport"/>
    <property type="evidence" value="ECO:0007669"/>
    <property type="project" value="InterPro"/>
</dbReference>
<dbReference type="RefSeq" id="YP_009111437.1">
    <property type="nucleotide sequence ID" value="NC_025903.1"/>
</dbReference>
<reference evidence="20" key="1">
    <citation type="submission" date="2012-02" db="EMBL/GenBank/DDBJ databases">
        <authorList>
            <person name="Kong X."/>
            <person name="Shi W."/>
        </authorList>
    </citation>
    <scope>NUCLEOTIDE SEQUENCE</scope>
</reference>
<dbReference type="PANTHER" id="PTHR42829:SF2">
    <property type="entry name" value="NADH-UBIQUINONE OXIDOREDUCTASE CHAIN 5"/>
    <property type="match status" value="1"/>
</dbReference>
<keyword evidence="8" id="KW-1278">Translocase</keyword>
<feature type="transmembrane region" description="Helical" evidence="16">
    <location>
        <begin position="594"/>
        <end position="611"/>
    </location>
</feature>
<evidence type="ECO:0000256" key="9">
    <source>
        <dbReference type="ARBA" id="ARBA00022982"/>
    </source>
</evidence>
<organism evidence="20">
    <name type="scientific">Samaris cristatus</name>
    <name type="common">cockatoo righteye flounder</name>
    <dbReference type="NCBI Taxonomy" id="366934"/>
    <lineage>
        <taxon>Eukaryota</taxon>
        <taxon>Metazoa</taxon>
        <taxon>Chordata</taxon>
        <taxon>Craniata</taxon>
        <taxon>Vertebrata</taxon>
        <taxon>Euteleostomi</taxon>
        <taxon>Actinopterygii</taxon>
        <taxon>Neopterygii</taxon>
        <taxon>Teleostei</taxon>
        <taxon>Neoteleostei</taxon>
        <taxon>Acanthomorphata</taxon>
        <taxon>Carangaria</taxon>
        <taxon>Pleuronectiformes</taxon>
        <taxon>Pleuronectoidei</taxon>
        <taxon>Samaridae</taxon>
        <taxon>Samaris</taxon>
    </lineage>
</organism>
<dbReference type="GeneID" id="22547995"/>
<feature type="domain" description="NADH:quinone oxidoreductase/Mrp antiporter transmembrane" evidence="17">
    <location>
        <begin position="139"/>
        <end position="425"/>
    </location>
</feature>
<dbReference type="AlphaFoldDB" id="A0A0A6Z5A4"/>
<evidence type="ECO:0000256" key="2">
    <source>
        <dbReference type="ARBA" id="ARBA00012944"/>
    </source>
</evidence>
<dbReference type="GO" id="GO:0015990">
    <property type="term" value="P:electron transport coupled proton transport"/>
    <property type="evidence" value="ECO:0007669"/>
    <property type="project" value="TreeGrafter"/>
</dbReference>
<comment type="subcellular location">
    <subcellularLocation>
        <location evidence="1">Mitochondrion inner membrane</location>
        <topology evidence="1">Multi-pass membrane protein</topology>
    </subcellularLocation>
</comment>
<accession>A0A0A6Z5A4</accession>
<keyword evidence="10 16" id="KW-1133">Transmembrane helix</keyword>
<protein>
    <recommendedName>
        <fullName evidence="3 16">NADH-ubiquinone oxidoreductase chain 5</fullName>
        <ecNumber evidence="2 16">7.1.1.2</ecNumber>
    </recommendedName>
</protein>
<dbReference type="EC" id="7.1.1.2" evidence="2 16"/>
<dbReference type="PANTHER" id="PTHR42829">
    <property type="entry name" value="NADH-UBIQUINONE OXIDOREDUCTASE CHAIN 5"/>
    <property type="match status" value="1"/>
</dbReference>
<feature type="domain" description="NADH-Ubiquinone oxidoreductase (complex I) chain 5 N-terminal" evidence="18">
    <location>
        <begin position="73"/>
        <end position="123"/>
    </location>
</feature>
<dbReference type="EMBL" id="JQ700101">
    <property type="protein sequence ID" value="AFE62079.1"/>
    <property type="molecule type" value="Genomic_DNA"/>
</dbReference>
<evidence type="ECO:0000256" key="3">
    <source>
        <dbReference type="ARBA" id="ARBA00021096"/>
    </source>
</evidence>
<feature type="transmembrane region" description="Helical" evidence="16">
    <location>
        <begin position="216"/>
        <end position="235"/>
    </location>
</feature>
<dbReference type="InterPro" id="IPR001750">
    <property type="entry name" value="ND/Mrp_TM"/>
</dbReference>
<evidence type="ECO:0000259" key="17">
    <source>
        <dbReference type="Pfam" id="PF00361"/>
    </source>
</evidence>
<gene>
    <name evidence="20" type="primary">ND5</name>
</gene>
<dbReference type="GO" id="GO:0003954">
    <property type="term" value="F:NADH dehydrogenase activity"/>
    <property type="evidence" value="ECO:0007669"/>
    <property type="project" value="TreeGrafter"/>
</dbReference>
<dbReference type="InterPro" id="IPR001516">
    <property type="entry name" value="Proton_antipo_N"/>
</dbReference>
<dbReference type="InterPro" id="IPR010934">
    <property type="entry name" value="NADH_DH_su5_C"/>
</dbReference>
<feature type="domain" description="NADH dehydrogenase subunit 5 C-terminal" evidence="19">
    <location>
        <begin position="428"/>
        <end position="609"/>
    </location>
</feature>
<feature type="transmembrane region" description="Helical" evidence="16">
    <location>
        <begin position="177"/>
        <end position="196"/>
    </location>
</feature>
<geneLocation type="mitochondrion" evidence="20"/>
<evidence type="ECO:0000256" key="13">
    <source>
        <dbReference type="ARBA" id="ARBA00023128"/>
    </source>
</evidence>
<evidence type="ECO:0000256" key="11">
    <source>
        <dbReference type="ARBA" id="ARBA00023027"/>
    </source>
</evidence>
<evidence type="ECO:0000256" key="5">
    <source>
        <dbReference type="ARBA" id="ARBA00022660"/>
    </source>
</evidence>
<dbReference type="Pfam" id="PF06455">
    <property type="entry name" value="NADH5_C"/>
    <property type="match status" value="1"/>
</dbReference>
<feature type="transmembrane region" description="Helical" evidence="16">
    <location>
        <begin position="122"/>
        <end position="139"/>
    </location>
</feature>
<keyword evidence="6 16" id="KW-0812">Transmembrane</keyword>
<dbReference type="PRINTS" id="PR01434">
    <property type="entry name" value="NADHDHGNASE5"/>
</dbReference>
<evidence type="ECO:0000256" key="16">
    <source>
        <dbReference type="RuleBase" id="RU003404"/>
    </source>
</evidence>
<evidence type="ECO:0000256" key="4">
    <source>
        <dbReference type="ARBA" id="ARBA00022448"/>
    </source>
</evidence>
<dbReference type="GO" id="GO:0005743">
    <property type="term" value="C:mitochondrial inner membrane"/>
    <property type="evidence" value="ECO:0007669"/>
    <property type="project" value="UniProtKB-SubCell"/>
</dbReference>
<evidence type="ECO:0000256" key="8">
    <source>
        <dbReference type="ARBA" id="ARBA00022967"/>
    </source>
</evidence>
<feature type="transmembrane region" description="Helical" evidence="16">
    <location>
        <begin position="247"/>
        <end position="267"/>
    </location>
</feature>
<feature type="transmembrane region" description="Helical" evidence="16">
    <location>
        <begin position="145"/>
        <end position="165"/>
    </location>
</feature>
<feature type="transmembrane region" description="Helical" evidence="16">
    <location>
        <begin position="331"/>
        <end position="353"/>
    </location>
</feature>
<keyword evidence="9" id="KW-0249">Electron transport</keyword>